<evidence type="ECO:0000313" key="1">
    <source>
        <dbReference type="Proteomes" id="UP000694888"/>
    </source>
</evidence>
<dbReference type="InterPro" id="IPR002591">
    <property type="entry name" value="Phosphodiest/P_Trfase"/>
</dbReference>
<name>A0ABM0JWD0_APLCA</name>
<protein>
    <submittedName>
        <fullName evidence="2">Ectonucleotide pyrophosphatase/phosphodiesterase family member 5</fullName>
    </submittedName>
</protein>
<dbReference type="GeneID" id="101850658"/>
<gene>
    <name evidence="2" type="primary">LOC101850658</name>
</gene>
<sequence length="218" mass="24756">MIFSDHGMAEISTQRLINVTDILTPDLYETIMESGPVMSVYVPKEDKDKENEVLEKLRHFHPNMTCYRREELPARWQYAAGRYVAPVTCVADLGWFILHPLQPQLWMRASDGKLLEGEHGYDVNYKEMWAIFYGLGPAFIPRAKVDQVNAVDLYPVMCRLAGLKPLPYQGKGRHLNQLLQPGWRVNSSPTPTPFVALTTGAALTTALLLNRALLRVLF</sequence>
<evidence type="ECO:0000313" key="2">
    <source>
        <dbReference type="RefSeq" id="XP_005103074.2"/>
    </source>
</evidence>
<dbReference type="Pfam" id="PF01663">
    <property type="entry name" value="Phosphodiest"/>
    <property type="match status" value="1"/>
</dbReference>
<organism evidence="1 2">
    <name type="scientific">Aplysia californica</name>
    <name type="common">California sea hare</name>
    <dbReference type="NCBI Taxonomy" id="6500"/>
    <lineage>
        <taxon>Eukaryota</taxon>
        <taxon>Metazoa</taxon>
        <taxon>Spiralia</taxon>
        <taxon>Lophotrochozoa</taxon>
        <taxon>Mollusca</taxon>
        <taxon>Gastropoda</taxon>
        <taxon>Heterobranchia</taxon>
        <taxon>Euthyneura</taxon>
        <taxon>Tectipleura</taxon>
        <taxon>Aplysiida</taxon>
        <taxon>Aplysioidea</taxon>
        <taxon>Aplysiidae</taxon>
        <taxon>Aplysia</taxon>
    </lineage>
</organism>
<dbReference type="Gene3D" id="3.30.1360.180">
    <property type="match status" value="1"/>
</dbReference>
<dbReference type="PANTHER" id="PTHR10151">
    <property type="entry name" value="ECTONUCLEOTIDE PYROPHOSPHATASE/PHOSPHODIESTERASE"/>
    <property type="match status" value="1"/>
</dbReference>
<dbReference type="InterPro" id="IPR017850">
    <property type="entry name" value="Alkaline_phosphatase_core_sf"/>
</dbReference>
<dbReference type="Gene3D" id="3.40.720.10">
    <property type="entry name" value="Alkaline Phosphatase, subunit A"/>
    <property type="match status" value="1"/>
</dbReference>
<dbReference type="RefSeq" id="XP_005103074.2">
    <property type="nucleotide sequence ID" value="XM_005103017.2"/>
</dbReference>
<dbReference type="SUPFAM" id="SSF53649">
    <property type="entry name" value="Alkaline phosphatase-like"/>
    <property type="match status" value="1"/>
</dbReference>
<dbReference type="Proteomes" id="UP000694888">
    <property type="component" value="Unplaced"/>
</dbReference>
<proteinExistence type="predicted"/>
<dbReference type="PANTHER" id="PTHR10151:SF120">
    <property type="entry name" value="BIS(5'-ADENOSYL)-TRIPHOSPHATASE"/>
    <property type="match status" value="1"/>
</dbReference>
<accession>A0ABM0JWD0</accession>
<keyword evidence="1" id="KW-1185">Reference proteome</keyword>
<reference evidence="2" key="1">
    <citation type="submission" date="2025-08" db="UniProtKB">
        <authorList>
            <consortium name="RefSeq"/>
        </authorList>
    </citation>
    <scope>IDENTIFICATION</scope>
</reference>